<keyword evidence="1" id="KW-0812">Transmembrane</keyword>
<evidence type="ECO:0000256" key="1">
    <source>
        <dbReference type="SAM" id="Phobius"/>
    </source>
</evidence>
<feature type="transmembrane region" description="Helical" evidence="1">
    <location>
        <begin position="225"/>
        <end position="246"/>
    </location>
</feature>
<protein>
    <submittedName>
        <fullName evidence="2">(malaria parasite P. vivax) hypothetical protein</fullName>
    </submittedName>
</protein>
<evidence type="ECO:0000313" key="2">
    <source>
        <dbReference type="EMBL" id="CAG9485568.1"/>
    </source>
</evidence>
<dbReference type="VEuPathDB" id="PlasmoDB:PVPAM_000014500"/>
<dbReference type="AlphaFoldDB" id="A0A8S4HKG4"/>
<reference evidence="2" key="1">
    <citation type="submission" date="2021-09" db="EMBL/GenBank/DDBJ databases">
        <authorList>
            <consortium name="Pathogen Informatics"/>
        </authorList>
    </citation>
    <scope>NUCLEOTIDE SEQUENCE</scope>
    <source>
        <strain evidence="2">PvW1</strain>
    </source>
</reference>
<comment type="caution">
    <text evidence="2">The sequence shown here is derived from an EMBL/GenBank/DDBJ whole genome shotgun (WGS) entry which is preliminary data.</text>
</comment>
<keyword evidence="1" id="KW-0472">Membrane</keyword>
<dbReference type="EMBL" id="CAJZCX010000018">
    <property type="protein sequence ID" value="CAG9485568.1"/>
    <property type="molecule type" value="Genomic_DNA"/>
</dbReference>
<organism evidence="2 3">
    <name type="scientific">Plasmodium vivax</name>
    <name type="common">malaria parasite P. vivax</name>
    <dbReference type="NCBI Taxonomy" id="5855"/>
    <lineage>
        <taxon>Eukaryota</taxon>
        <taxon>Sar</taxon>
        <taxon>Alveolata</taxon>
        <taxon>Apicomplexa</taxon>
        <taxon>Aconoidasida</taxon>
        <taxon>Haemosporida</taxon>
        <taxon>Plasmodiidae</taxon>
        <taxon>Plasmodium</taxon>
        <taxon>Plasmodium (Plasmodium)</taxon>
    </lineage>
</organism>
<evidence type="ECO:0000313" key="3">
    <source>
        <dbReference type="Proteomes" id="UP000779233"/>
    </source>
</evidence>
<dbReference type="Proteomes" id="UP000779233">
    <property type="component" value="Unassembled WGS sequence"/>
</dbReference>
<name>A0A8S4HKG4_PLAVI</name>
<gene>
    <name evidence="2" type="ORF">PVW1_000025900</name>
</gene>
<keyword evidence="1" id="KW-1133">Transmembrane helix</keyword>
<proteinExistence type="predicted"/>
<sequence>MSSDVGEEIVYLYCYKIVRSFTQYKEYIENFHNSQDDTLTHICASPSTPFLQYSKDEDFNICPVAMRYLDYVKKLHHDHLIDKACKFFYYWLYNIYFDEKKSSEDTFKLYSALLDIANPYYDDIYENHKIKINENILKKLKDLDDMHENLNIIKNKKAKDDNFCKCANDCANIYMTYQETCSESKEINFCHELEIIRGRYKNLVNTIENCNAKKWLPSYIGFNPVISVLIPLVGILLISFSLFILYKFTPMYTWIRPQKRKMNKLGNSMYDSTNPSSYAQEINNNFYNRKYHISYG</sequence>
<accession>A0A8S4HKG4</accession>